<protein>
    <submittedName>
        <fullName evidence="2">Uncharacterized protein</fullName>
    </submittedName>
</protein>
<feature type="region of interest" description="Disordered" evidence="1">
    <location>
        <begin position="15"/>
        <end position="50"/>
    </location>
</feature>
<name>A0A830HZR0_9CHLO</name>
<gene>
    <name evidence="2" type="ORF">PPROV_001083200</name>
</gene>
<reference evidence="2" key="1">
    <citation type="submission" date="2020-10" db="EMBL/GenBank/DDBJ databases">
        <title>Unveiling of a novel bifunctional photoreceptor, Dualchrome1, isolated from a cosmopolitan green alga.</title>
        <authorList>
            <person name="Suzuki S."/>
            <person name="Kawachi M."/>
        </authorList>
    </citation>
    <scope>NUCLEOTIDE SEQUENCE</scope>
    <source>
        <strain evidence="2">NIES 2893</strain>
    </source>
</reference>
<keyword evidence="3" id="KW-1185">Reference proteome</keyword>
<evidence type="ECO:0000313" key="2">
    <source>
        <dbReference type="EMBL" id="GHP12105.1"/>
    </source>
</evidence>
<dbReference type="AlphaFoldDB" id="A0A830HZR0"/>
<dbReference type="EMBL" id="BNJQ01000038">
    <property type="protein sequence ID" value="GHP12105.1"/>
    <property type="molecule type" value="Genomic_DNA"/>
</dbReference>
<evidence type="ECO:0000256" key="1">
    <source>
        <dbReference type="SAM" id="MobiDB-lite"/>
    </source>
</evidence>
<accession>A0A830HZR0</accession>
<comment type="caution">
    <text evidence="2">The sequence shown here is derived from an EMBL/GenBank/DDBJ whole genome shotgun (WGS) entry which is preliminary data.</text>
</comment>
<proteinExistence type="predicted"/>
<dbReference type="OrthoDB" id="496742at2759"/>
<dbReference type="Proteomes" id="UP000660262">
    <property type="component" value="Unassembled WGS sequence"/>
</dbReference>
<organism evidence="2 3">
    <name type="scientific">Pycnococcus provasolii</name>
    <dbReference type="NCBI Taxonomy" id="41880"/>
    <lineage>
        <taxon>Eukaryota</taxon>
        <taxon>Viridiplantae</taxon>
        <taxon>Chlorophyta</taxon>
        <taxon>Pseudoscourfieldiophyceae</taxon>
        <taxon>Pseudoscourfieldiales</taxon>
        <taxon>Pycnococcaceae</taxon>
        <taxon>Pycnococcus</taxon>
    </lineage>
</organism>
<evidence type="ECO:0000313" key="3">
    <source>
        <dbReference type="Proteomes" id="UP000660262"/>
    </source>
</evidence>
<sequence>MLASRPMPMNVCRARAGLSAPRRPVSRGGNGSQSLRRPASTIRAMASDDSGSGDGLNGYMKISNQIPPLVTATTVPIIAVSLLCKAITGSGLPGPLFGTVEGLSFLILPLGAGSLVPVLKEIAAVGDFSTDSVLRQLKGQGSTATENIEMLKNKTDSKSALGMQLADFAKVKAERAKESPEQKAEREKINAECAAEAKLVGKKVDAEDKAGMQSEDELKDQNVTETIAKSIAKENYDDDITKLNEKDLDERNLSA</sequence>